<sequence>MRRSVLVLALLIPALGSCARTADTFKPRIVVTSPDGGGVSRARNITVKGYALDDQGVVALTVDGKPLTIQPGSRKIAQFSFQTELTGARRDLTFGARDAAGNTATLVLPIAVDTVPPAIKVTRFERERSVIRVTGVATDNTRVAQITVDGKRLNITPGARTDFYAETTGTYAEIQVEDGAGNVTKLRASQ</sequence>
<name>A0A1W1VHG0_9DEIO</name>
<feature type="chain" id="PRO_5013094158" evidence="1">
    <location>
        <begin position="20"/>
        <end position="190"/>
    </location>
</feature>
<dbReference type="EMBL" id="FWWU01000009">
    <property type="protein sequence ID" value="SMB92650.1"/>
    <property type="molecule type" value="Genomic_DNA"/>
</dbReference>
<evidence type="ECO:0000313" key="2">
    <source>
        <dbReference type="EMBL" id="SMB92650.1"/>
    </source>
</evidence>
<proteinExistence type="predicted"/>
<reference evidence="2 3" key="1">
    <citation type="submission" date="2017-04" db="EMBL/GenBank/DDBJ databases">
        <authorList>
            <person name="Afonso C.L."/>
            <person name="Miller P.J."/>
            <person name="Scott M.A."/>
            <person name="Spackman E."/>
            <person name="Goraichik I."/>
            <person name="Dimitrov K.M."/>
            <person name="Suarez D.L."/>
            <person name="Swayne D.E."/>
        </authorList>
    </citation>
    <scope>NUCLEOTIDE SEQUENCE [LARGE SCALE GENOMIC DNA]</scope>
    <source>
        <strain evidence="2 3">KR-140</strain>
    </source>
</reference>
<dbReference type="PROSITE" id="PS51257">
    <property type="entry name" value="PROKAR_LIPOPROTEIN"/>
    <property type="match status" value="1"/>
</dbReference>
<evidence type="ECO:0000256" key="1">
    <source>
        <dbReference type="SAM" id="SignalP"/>
    </source>
</evidence>
<keyword evidence="3" id="KW-1185">Reference proteome</keyword>
<feature type="signal peptide" evidence="1">
    <location>
        <begin position="1"/>
        <end position="19"/>
    </location>
</feature>
<protein>
    <submittedName>
        <fullName evidence="2">Uncharacterized protein</fullName>
    </submittedName>
</protein>
<dbReference type="Gene3D" id="2.60.40.10">
    <property type="entry name" value="Immunoglobulins"/>
    <property type="match status" value="1"/>
</dbReference>
<dbReference type="RefSeq" id="WP_084049096.1">
    <property type="nucleotide sequence ID" value="NZ_FWWU01000009.1"/>
</dbReference>
<organism evidence="2 3">
    <name type="scientific">Deinococcus hopiensis KR-140</name>
    <dbReference type="NCBI Taxonomy" id="695939"/>
    <lineage>
        <taxon>Bacteria</taxon>
        <taxon>Thermotogati</taxon>
        <taxon>Deinococcota</taxon>
        <taxon>Deinococci</taxon>
        <taxon>Deinococcales</taxon>
        <taxon>Deinococcaceae</taxon>
        <taxon>Deinococcus</taxon>
    </lineage>
</organism>
<dbReference type="InterPro" id="IPR013783">
    <property type="entry name" value="Ig-like_fold"/>
</dbReference>
<accession>A0A1W1VHG0</accession>
<dbReference type="Proteomes" id="UP000192582">
    <property type="component" value="Unassembled WGS sequence"/>
</dbReference>
<evidence type="ECO:0000313" key="3">
    <source>
        <dbReference type="Proteomes" id="UP000192582"/>
    </source>
</evidence>
<dbReference type="STRING" id="695939.SAMN00790413_01674"/>
<keyword evidence="1" id="KW-0732">Signal</keyword>
<dbReference type="OrthoDB" id="67566at2"/>
<dbReference type="AlphaFoldDB" id="A0A1W1VHG0"/>
<gene>
    <name evidence="2" type="ORF">SAMN00790413_01674</name>
</gene>